<proteinExistence type="predicted"/>
<evidence type="ECO:0000313" key="3">
    <source>
        <dbReference type="Proteomes" id="UP001232148"/>
    </source>
</evidence>
<organism evidence="2 3">
    <name type="scientific">Colletotrichum zoysiae</name>
    <dbReference type="NCBI Taxonomy" id="1216348"/>
    <lineage>
        <taxon>Eukaryota</taxon>
        <taxon>Fungi</taxon>
        <taxon>Dikarya</taxon>
        <taxon>Ascomycota</taxon>
        <taxon>Pezizomycotina</taxon>
        <taxon>Sordariomycetes</taxon>
        <taxon>Hypocreomycetidae</taxon>
        <taxon>Glomerellales</taxon>
        <taxon>Glomerellaceae</taxon>
        <taxon>Colletotrichum</taxon>
        <taxon>Colletotrichum graminicola species complex</taxon>
    </lineage>
</organism>
<gene>
    <name evidence="2" type="ORF">LX32DRAFT_218589</name>
</gene>
<name>A0AAD9M3W9_9PEZI</name>
<accession>A0AAD9M3W9</accession>
<dbReference type="EMBL" id="MU842833">
    <property type="protein sequence ID" value="KAK2032174.1"/>
    <property type="molecule type" value="Genomic_DNA"/>
</dbReference>
<evidence type="ECO:0000313" key="2">
    <source>
        <dbReference type="EMBL" id="KAK2032174.1"/>
    </source>
</evidence>
<keyword evidence="3" id="KW-1185">Reference proteome</keyword>
<comment type="caution">
    <text evidence="2">The sequence shown here is derived from an EMBL/GenBank/DDBJ whole genome shotgun (WGS) entry which is preliminary data.</text>
</comment>
<dbReference type="Proteomes" id="UP001232148">
    <property type="component" value="Unassembled WGS sequence"/>
</dbReference>
<protein>
    <submittedName>
        <fullName evidence="2">Uncharacterized protein</fullName>
    </submittedName>
</protein>
<sequence length="155" mass="17300">MLSCQGTHNTHPSARATKAQSGHNKQKRTDHRDRALQEAMDRSIRCTFGRETKRALQRLFRVVKNFRICPTSRGIKTRGWLACLTVGCCGNESLRPATPSLVSRVLQSKGRGRAGEALSRQQALRLLSQPGVQNRVGQRARAFPRGKRRAEAVRG</sequence>
<dbReference type="AlphaFoldDB" id="A0AAD9M3W9"/>
<reference evidence="2" key="1">
    <citation type="submission" date="2021-06" db="EMBL/GenBank/DDBJ databases">
        <title>Comparative genomics, transcriptomics and evolutionary studies reveal genomic signatures of adaptation to plant cell wall in hemibiotrophic fungi.</title>
        <authorList>
            <consortium name="DOE Joint Genome Institute"/>
            <person name="Baroncelli R."/>
            <person name="Diaz J.F."/>
            <person name="Benocci T."/>
            <person name="Peng M."/>
            <person name="Battaglia E."/>
            <person name="Haridas S."/>
            <person name="Andreopoulos W."/>
            <person name="Labutti K."/>
            <person name="Pangilinan J."/>
            <person name="Floch G.L."/>
            <person name="Makela M.R."/>
            <person name="Henrissat B."/>
            <person name="Grigoriev I.V."/>
            <person name="Crouch J.A."/>
            <person name="De Vries R.P."/>
            <person name="Sukno S.A."/>
            <person name="Thon M.R."/>
        </authorList>
    </citation>
    <scope>NUCLEOTIDE SEQUENCE</scope>
    <source>
        <strain evidence="2">MAFF235873</strain>
    </source>
</reference>
<evidence type="ECO:0000256" key="1">
    <source>
        <dbReference type="SAM" id="MobiDB-lite"/>
    </source>
</evidence>
<feature type="region of interest" description="Disordered" evidence="1">
    <location>
        <begin position="1"/>
        <end position="34"/>
    </location>
</feature>
<feature type="compositionally biased region" description="Polar residues" evidence="1">
    <location>
        <begin position="1"/>
        <end position="23"/>
    </location>
</feature>